<accession>A0A1B2HNI1</accession>
<gene>
    <name evidence="3" type="ORF">BBK82_27610</name>
</gene>
<dbReference type="KEGG" id="led:BBK82_27610"/>
<sequence>MDDDVLASSVVHALSQYVIRKNEVGATAFDAQLGGLLGHLEAKLAGPYPQEILARFLANPADPVEVETLRLHLARELRQDPGFGRQLYSDLGGRVVAPPPDPRKRKKVVAGAAGAVVLLLLGFVAARAFTSEGGEAAPPPSTTTSTVLVSPPVTTTPTTTARPSSSSVSPPTGSVPPSAIAGDGSSLAADAPVWLAQLPVPNNSWVFDNGDHDVQLTQHQESVWASLNSCYTTSREQQFRLKNFKRLEVTAVGTDSTSDPQLAVKFQVFVNSDLVKPVAEVVVNPGEAKPLKADLPQNVFAITLRSSVTTPDKNPCRAGKAVWGAPYVVATGAA</sequence>
<dbReference type="EMBL" id="CP016793">
    <property type="protein sequence ID" value="ANZ39266.1"/>
    <property type="molecule type" value="Genomic_DNA"/>
</dbReference>
<dbReference type="Proteomes" id="UP000093053">
    <property type="component" value="Chromosome"/>
</dbReference>
<dbReference type="STRING" id="1586287.BBK82_27610"/>
<dbReference type="RefSeq" id="WP_065917608.1">
    <property type="nucleotide sequence ID" value="NZ_CP016793.1"/>
</dbReference>
<protein>
    <recommendedName>
        <fullName evidence="5">Glycosyl hydrolase family 98 putative carbohydrate-binding module domain-containing protein</fullName>
    </recommendedName>
</protein>
<evidence type="ECO:0000256" key="1">
    <source>
        <dbReference type="SAM" id="MobiDB-lite"/>
    </source>
</evidence>
<proteinExistence type="predicted"/>
<feature type="transmembrane region" description="Helical" evidence="2">
    <location>
        <begin position="108"/>
        <end position="129"/>
    </location>
</feature>
<keyword evidence="2" id="KW-0472">Membrane</keyword>
<evidence type="ECO:0008006" key="5">
    <source>
        <dbReference type="Google" id="ProtNLM"/>
    </source>
</evidence>
<reference evidence="3 4" key="1">
    <citation type="submission" date="2016-07" db="EMBL/GenBank/DDBJ databases">
        <title>Complete genome sequence of the Lentzea guizhouensis DHS C013.</title>
        <authorList>
            <person name="Cao C."/>
        </authorList>
    </citation>
    <scope>NUCLEOTIDE SEQUENCE [LARGE SCALE GENOMIC DNA]</scope>
    <source>
        <strain evidence="3 4">DHS C013</strain>
    </source>
</reference>
<dbReference type="OrthoDB" id="3682046at2"/>
<evidence type="ECO:0000313" key="4">
    <source>
        <dbReference type="Proteomes" id="UP000093053"/>
    </source>
</evidence>
<keyword evidence="2" id="KW-1133">Transmembrane helix</keyword>
<organism evidence="3 4">
    <name type="scientific">Lentzea guizhouensis</name>
    <dbReference type="NCBI Taxonomy" id="1586287"/>
    <lineage>
        <taxon>Bacteria</taxon>
        <taxon>Bacillati</taxon>
        <taxon>Actinomycetota</taxon>
        <taxon>Actinomycetes</taxon>
        <taxon>Pseudonocardiales</taxon>
        <taxon>Pseudonocardiaceae</taxon>
        <taxon>Lentzea</taxon>
    </lineage>
</organism>
<keyword evidence="4" id="KW-1185">Reference proteome</keyword>
<feature type="region of interest" description="Disordered" evidence="1">
    <location>
        <begin position="132"/>
        <end position="182"/>
    </location>
</feature>
<name>A0A1B2HNI1_9PSEU</name>
<feature type="compositionally biased region" description="Low complexity" evidence="1">
    <location>
        <begin position="142"/>
        <end position="178"/>
    </location>
</feature>
<evidence type="ECO:0000313" key="3">
    <source>
        <dbReference type="EMBL" id="ANZ39266.1"/>
    </source>
</evidence>
<keyword evidence="2" id="KW-0812">Transmembrane</keyword>
<dbReference type="AlphaFoldDB" id="A0A1B2HNI1"/>
<evidence type="ECO:0000256" key="2">
    <source>
        <dbReference type="SAM" id="Phobius"/>
    </source>
</evidence>